<dbReference type="Proteomes" id="UP000305202">
    <property type="component" value="Unassembled WGS sequence"/>
</dbReference>
<reference evidence="3 4" key="1">
    <citation type="submission" date="2019-04" db="EMBL/GenBank/DDBJ databases">
        <authorList>
            <person name="Li M."/>
            <person name="Gao C."/>
        </authorList>
    </citation>
    <scope>NUCLEOTIDE SEQUENCE [LARGE SCALE GENOMIC DNA]</scope>
    <source>
        <strain evidence="3 4">BGMRC 2031</strain>
    </source>
</reference>
<keyword evidence="1" id="KW-0472">Membrane</keyword>
<evidence type="ECO:0000313" key="4">
    <source>
        <dbReference type="Proteomes" id="UP000305202"/>
    </source>
</evidence>
<feature type="transmembrane region" description="Helical" evidence="1">
    <location>
        <begin position="172"/>
        <end position="192"/>
    </location>
</feature>
<feature type="transmembrane region" description="Helical" evidence="1">
    <location>
        <begin position="231"/>
        <end position="251"/>
    </location>
</feature>
<feature type="domain" description="EamA" evidence="2">
    <location>
        <begin position="175"/>
        <end position="300"/>
    </location>
</feature>
<gene>
    <name evidence="3" type="ORF">FCN80_09705</name>
</gene>
<feature type="transmembrane region" description="Helical" evidence="1">
    <location>
        <begin position="204"/>
        <end position="225"/>
    </location>
</feature>
<feature type="transmembrane region" description="Helical" evidence="1">
    <location>
        <begin position="30"/>
        <end position="48"/>
    </location>
</feature>
<dbReference type="SUPFAM" id="SSF103481">
    <property type="entry name" value="Multidrug resistance efflux transporter EmrE"/>
    <property type="match status" value="2"/>
</dbReference>
<dbReference type="Pfam" id="PF00892">
    <property type="entry name" value="EamA"/>
    <property type="match status" value="2"/>
</dbReference>
<name>A0ABY2SME6_9HYPH</name>
<dbReference type="EMBL" id="SZPQ01000011">
    <property type="protein sequence ID" value="TKI06521.1"/>
    <property type="molecule type" value="Genomic_DNA"/>
</dbReference>
<keyword evidence="1" id="KW-0812">Transmembrane</keyword>
<keyword evidence="1" id="KW-1133">Transmembrane helix</keyword>
<feature type="transmembrane region" description="Helical" evidence="1">
    <location>
        <begin position="144"/>
        <end position="160"/>
    </location>
</feature>
<organism evidence="3 4">
    <name type="scientific">Martelella alba</name>
    <dbReference type="NCBI Taxonomy" id="2590451"/>
    <lineage>
        <taxon>Bacteria</taxon>
        <taxon>Pseudomonadati</taxon>
        <taxon>Pseudomonadota</taxon>
        <taxon>Alphaproteobacteria</taxon>
        <taxon>Hyphomicrobiales</taxon>
        <taxon>Aurantimonadaceae</taxon>
        <taxon>Martelella</taxon>
    </lineage>
</organism>
<proteinExistence type="predicted"/>
<feature type="transmembrane region" description="Helical" evidence="1">
    <location>
        <begin position="263"/>
        <end position="282"/>
    </location>
</feature>
<dbReference type="InterPro" id="IPR000620">
    <property type="entry name" value="EamA_dom"/>
</dbReference>
<feature type="transmembrane region" description="Helical" evidence="1">
    <location>
        <begin position="88"/>
        <end position="106"/>
    </location>
</feature>
<accession>A0ABY2SME6</accession>
<protein>
    <submittedName>
        <fullName evidence="3">DMT family transporter</fullName>
    </submittedName>
</protein>
<evidence type="ECO:0000256" key="1">
    <source>
        <dbReference type="SAM" id="Phobius"/>
    </source>
</evidence>
<feature type="transmembrane region" description="Helical" evidence="1">
    <location>
        <begin position="288"/>
        <end position="308"/>
    </location>
</feature>
<sequence>MEECFGVQISFNTINGKINTVNINERNTGMIQLTIAMLLSGTIGYFVVESGQTPINVVLARCVIGSVFLIIYCLYAKLFSKSYLTSKNIGLLIIVGLSIVLNWIALFSSYKYASIGVATTIYHVAPFIVFFGGAFLFKEGFSKSRLIWLFTAFAGVILIGDPENQKISVEKSYILGCGLALIAATLYAMATLASKFIKNVPPHVTALSQMLIGVMVLSPFAQFSLYSGTVWQWNCLLILGVVHSAFMYILIYASYKKLQTATIAILSYIYPVVAVIVDYVAFDHVFSALQIAGGVMILTAGLCGTLNLNPFMLKKH</sequence>
<feature type="transmembrane region" description="Helical" evidence="1">
    <location>
        <begin position="112"/>
        <end position="137"/>
    </location>
</feature>
<dbReference type="PANTHER" id="PTHR22911">
    <property type="entry name" value="ACYL-MALONYL CONDENSING ENZYME-RELATED"/>
    <property type="match status" value="1"/>
</dbReference>
<evidence type="ECO:0000313" key="3">
    <source>
        <dbReference type="EMBL" id="TKI06521.1"/>
    </source>
</evidence>
<comment type="caution">
    <text evidence="3">The sequence shown here is derived from an EMBL/GenBank/DDBJ whole genome shotgun (WGS) entry which is preliminary data.</text>
</comment>
<keyword evidence="4" id="KW-1185">Reference proteome</keyword>
<feature type="domain" description="EamA" evidence="2">
    <location>
        <begin position="28"/>
        <end position="159"/>
    </location>
</feature>
<evidence type="ECO:0000259" key="2">
    <source>
        <dbReference type="Pfam" id="PF00892"/>
    </source>
</evidence>
<dbReference type="PANTHER" id="PTHR22911:SF102">
    <property type="entry name" value="MEMBRANE PROTEIN"/>
    <property type="match status" value="1"/>
</dbReference>
<feature type="transmembrane region" description="Helical" evidence="1">
    <location>
        <begin position="54"/>
        <end position="76"/>
    </location>
</feature>
<dbReference type="InterPro" id="IPR037185">
    <property type="entry name" value="EmrE-like"/>
</dbReference>